<evidence type="ECO:0000256" key="1">
    <source>
        <dbReference type="ARBA" id="ARBA00000085"/>
    </source>
</evidence>
<dbReference type="InterPro" id="IPR033479">
    <property type="entry name" value="dCache_1"/>
</dbReference>
<keyword evidence="9 14" id="KW-1133">Transmembrane helix</keyword>
<protein>
    <recommendedName>
        <fullName evidence="12">Circadian input-output histidine kinase CikA</fullName>
        <ecNumber evidence="4">2.7.13.3</ecNumber>
    </recommendedName>
</protein>
<keyword evidence="8" id="KW-0808">Transferase</keyword>
<dbReference type="InterPro" id="IPR004358">
    <property type="entry name" value="Sig_transdc_His_kin-like_C"/>
</dbReference>
<dbReference type="Gene3D" id="1.10.287.130">
    <property type="match status" value="1"/>
</dbReference>
<dbReference type="CDD" id="cd00082">
    <property type="entry name" value="HisKA"/>
    <property type="match status" value="1"/>
</dbReference>
<dbReference type="InterPro" id="IPR036097">
    <property type="entry name" value="HisK_dim/P_sf"/>
</dbReference>
<dbReference type="InterPro" id="IPR029151">
    <property type="entry name" value="Sensor-like_sf"/>
</dbReference>
<feature type="domain" description="Histidine kinase" evidence="15">
    <location>
        <begin position="365"/>
        <end position="596"/>
    </location>
</feature>
<feature type="transmembrane region" description="Helical" evidence="14">
    <location>
        <begin position="44"/>
        <end position="63"/>
    </location>
</feature>
<keyword evidence="18" id="KW-1185">Reference proteome</keyword>
<dbReference type="SMART" id="SM00388">
    <property type="entry name" value="HisKA"/>
    <property type="match status" value="1"/>
</dbReference>
<dbReference type="Pfam" id="PF00512">
    <property type="entry name" value="HisKA"/>
    <property type="match status" value="1"/>
</dbReference>
<dbReference type="FunFam" id="3.30.565.10:FF:000010">
    <property type="entry name" value="Sensor histidine kinase RcsC"/>
    <property type="match status" value="1"/>
</dbReference>
<dbReference type="CDD" id="cd12912">
    <property type="entry name" value="PDC2_MCP_like"/>
    <property type="match status" value="1"/>
</dbReference>
<dbReference type="SUPFAM" id="SSF47384">
    <property type="entry name" value="Homodimeric domain of signal transducing histidine kinase"/>
    <property type="match status" value="1"/>
</dbReference>
<dbReference type="Pfam" id="PF02743">
    <property type="entry name" value="dCache_1"/>
    <property type="match status" value="1"/>
</dbReference>
<dbReference type="InterPro" id="IPR036890">
    <property type="entry name" value="HATPase_C_sf"/>
</dbReference>
<dbReference type="PRINTS" id="PR00344">
    <property type="entry name" value="BCTRLSENSOR"/>
</dbReference>
<dbReference type="InterPro" id="IPR003594">
    <property type="entry name" value="HATPase_dom"/>
</dbReference>
<evidence type="ECO:0000256" key="10">
    <source>
        <dbReference type="ARBA" id="ARBA00023012"/>
    </source>
</evidence>
<dbReference type="InterPro" id="IPR001789">
    <property type="entry name" value="Sig_transdc_resp-reg_receiver"/>
</dbReference>
<keyword evidence="7 14" id="KW-0812">Transmembrane</keyword>
<dbReference type="Gene3D" id="3.30.565.10">
    <property type="entry name" value="Histidine kinase-like ATPase, C-terminal domain"/>
    <property type="match status" value="1"/>
</dbReference>
<evidence type="ECO:0000256" key="12">
    <source>
        <dbReference type="ARBA" id="ARBA00074306"/>
    </source>
</evidence>
<dbReference type="Pfam" id="PF00072">
    <property type="entry name" value="Response_reg"/>
    <property type="match status" value="1"/>
</dbReference>
<dbReference type="CDD" id="cd17546">
    <property type="entry name" value="REC_hyHK_CKI1_RcsC-like"/>
    <property type="match status" value="1"/>
</dbReference>
<keyword evidence="10" id="KW-0902">Two-component regulatory system</keyword>
<name>A0A928VIM9_9CYAN</name>
<dbReference type="GO" id="GO:0005886">
    <property type="term" value="C:plasma membrane"/>
    <property type="evidence" value="ECO:0007669"/>
    <property type="project" value="UniProtKB-SubCell"/>
</dbReference>
<evidence type="ECO:0000256" key="3">
    <source>
        <dbReference type="ARBA" id="ARBA00006402"/>
    </source>
</evidence>
<feature type="modified residue" description="4-aspartylphosphate" evidence="13">
    <location>
        <position position="669"/>
    </location>
</feature>
<evidence type="ECO:0000256" key="11">
    <source>
        <dbReference type="ARBA" id="ARBA00023136"/>
    </source>
</evidence>
<dbReference type="Gene3D" id="3.40.50.2300">
    <property type="match status" value="1"/>
</dbReference>
<evidence type="ECO:0000256" key="8">
    <source>
        <dbReference type="ARBA" id="ARBA00022777"/>
    </source>
</evidence>
<evidence type="ECO:0000313" key="18">
    <source>
        <dbReference type="Proteomes" id="UP000625316"/>
    </source>
</evidence>
<dbReference type="PROSITE" id="PS50109">
    <property type="entry name" value="HIS_KIN"/>
    <property type="match status" value="1"/>
</dbReference>
<evidence type="ECO:0000256" key="5">
    <source>
        <dbReference type="ARBA" id="ARBA00022475"/>
    </source>
</evidence>
<dbReference type="GO" id="GO:0000155">
    <property type="term" value="F:phosphorelay sensor kinase activity"/>
    <property type="evidence" value="ECO:0007669"/>
    <property type="project" value="InterPro"/>
</dbReference>
<evidence type="ECO:0000259" key="16">
    <source>
        <dbReference type="PROSITE" id="PS50110"/>
    </source>
</evidence>
<reference evidence="17" key="1">
    <citation type="submission" date="2020-10" db="EMBL/GenBank/DDBJ databases">
        <authorList>
            <person name="Castelo-Branco R."/>
            <person name="Eusebio N."/>
            <person name="Adriana R."/>
            <person name="Vieira A."/>
            <person name="Brugerolle De Fraissinette N."/>
            <person name="Rezende De Castro R."/>
            <person name="Schneider M.P."/>
            <person name="Vasconcelos V."/>
            <person name="Leao P.N."/>
        </authorList>
    </citation>
    <scope>NUCLEOTIDE SEQUENCE</scope>
    <source>
        <strain evidence="17">LEGE 11480</strain>
    </source>
</reference>
<dbReference type="SMART" id="SM00387">
    <property type="entry name" value="HATPase_c"/>
    <property type="match status" value="1"/>
</dbReference>
<proteinExistence type="inferred from homology"/>
<dbReference type="EMBL" id="JADEXQ010000003">
    <property type="protein sequence ID" value="MBE9028377.1"/>
    <property type="molecule type" value="Genomic_DNA"/>
</dbReference>
<feature type="domain" description="Response regulatory" evidence="16">
    <location>
        <begin position="620"/>
        <end position="736"/>
    </location>
</feature>
<evidence type="ECO:0000256" key="9">
    <source>
        <dbReference type="ARBA" id="ARBA00022989"/>
    </source>
</evidence>
<keyword evidence="6 13" id="KW-0597">Phosphoprotein</keyword>
<dbReference type="InterPro" id="IPR011006">
    <property type="entry name" value="CheY-like_superfamily"/>
</dbReference>
<sequence>MDNDRRHSATPNRIIDRFAQSWLTQSSARIIARAQPRNYFSRPLIVSIILLVSVTGIISHQVVRRAILQNIQTNAKLRVESGTAKIDQWLALKRSNVETLANTPAARSMAWPTFGPYIKPEVKRLSGFYYFSMIAPDGSYYSSKSGRAVGKNLRDRKHVRNALAGKSDISDPVRSRTVNQTTIVAITAPIRSPQQRQPIGVLAGLIDIKQLEQVIENLEYGHGSYAFALNSTGMPIVHPNPQLMGNLNEPAPSLIRNQDPALSKIAVSMVNRQSRMIKTELDGQSVYVASLPLQQANWSVGLVIPANNIESQLRILDFMALLLAAFSAALLVGLWRLHEQEHTYLQRSKQLAEIANAAKSDFLAKMSHELRTPLNGILGYAQILLRSENFNHQQKHGLHVMQQCGSHLLDLINDILDLAKIEARKFTLEATDFNLPTFLKEIEEMFYPQASQKNLQLHCNIDRNIPTGIRSDSRRLRQVLFNLLSNAIKFTPTGSITLTVKPISTDAPAIPPTVDDPSLHRLRFSVRDTGVGMNHNQIQKIFQPFEQLGDQQQRSAGTGLGLAISHQIVTMMGGELQVESQPQTGSHFWFDLTLPVAHNWQQQRKQAAEKIMGFRGRARTILVVDDRWENRSVLNHLLTSIGFIVQEAAHGQAALAQMAQSCPDLVITDLVMPGMDGIELIHQIRTIETYKKVAIIASSANITAADYEASLTAGGQDFLPKPIQAEQLFQQLKTHLHLTWDYRQPLGSVTGGSHRPEPQASNRAPAIDVINHFYELALQGNLKQIKQQAQQYGQNHPEQVIFFQTIQEFAATFQEQHLMLFLQQHRENALCQPPAQ</sequence>
<dbReference type="SUPFAM" id="SSF55874">
    <property type="entry name" value="ATPase domain of HSP90 chaperone/DNA topoisomerase II/histidine kinase"/>
    <property type="match status" value="1"/>
</dbReference>
<evidence type="ECO:0000256" key="14">
    <source>
        <dbReference type="SAM" id="Phobius"/>
    </source>
</evidence>
<evidence type="ECO:0000256" key="7">
    <source>
        <dbReference type="ARBA" id="ARBA00022692"/>
    </source>
</evidence>
<dbReference type="Gene3D" id="3.30.450.20">
    <property type="entry name" value="PAS domain"/>
    <property type="match status" value="1"/>
</dbReference>
<comment type="catalytic activity">
    <reaction evidence="1">
        <text>ATP + protein L-histidine = ADP + protein N-phospho-L-histidine.</text>
        <dbReference type="EC" id="2.7.13.3"/>
    </reaction>
</comment>
<dbReference type="AlphaFoldDB" id="A0A928VIM9"/>
<evidence type="ECO:0000256" key="13">
    <source>
        <dbReference type="PROSITE-ProRule" id="PRU00169"/>
    </source>
</evidence>
<dbReference type="PROSITE" id="PS50110">
    <property type="entry name" value="RESPONSE_REGULATORY"/>
    <property type="match status" value="1"/>
</dbReference>
<organism evidence="17 18">
    <name type="scientific">Romeriopsis navalis LEGE 11480</name>
    <dbReference type="NCBI Taxonomy" id="2777977"/>
    <lineage>
        <taxon>Bacteria</taxon>
        <taxon>Bacillati</taxon>
        <taxon>Cyanobacteriota</taxon>
        <taxon>Cyanophyceae</taxon>
        <taxon>Leptolyngbyales</taxon>
        <taxon>Leptolyngbyaceae</taxon>
        <taxon>Romeriopsis</taxon>
        <taxon>Romeriopsis navalis</taxon>
    </lineage>
</organism>
<comment type="caution">
    <text evidence="17">The sequence shown here is derived from an EMBL/GenBank/DDBJ whole genome shotgun (WGS) entry which is preliminary data.</text>
</comment>
<keyword evidence="5" id="KW-1003">Cell membrane</keyword>
<dbReference type="PANTHER" id="PTHR45339">
    <property type="entry name" value="HYBRID SIGNAL TRANSDUCTION HISTIDINE KINASE J"/>
    <property type="match status" value="1"/>
</dbReference>
<dbReference type="Pfam" id="PF02518">
    <property type="entry name" value="HATPase_c"/>
    <property type="match status" value="1"/>
</dbReference>
<keyword evidence="8" id="KW-0418">Kinase</keyword>
<accession>A0A928VIM9</accession>
<dbReference type="SUPFAM" id="SSF103190">
    <property type="entry name" value="Sensory domain-like"/>
    <property type="match status" value="1"/>
</dbReference>
<dbReference type="Proteomes" id="UP000625316">
    <property type="component" value="Unassembled WGS sequence"/>
</dbReference>
<evidence type="ECO:0000256" key="6">
    <source>
        <dbReference type="ARBA" id="ARBA00022553"/>
    </source>
</evidence>
<dbReference type="SUPFAM" id="SSF52172">
    <property type="entry name" value="CheY-like"/>
    <property type="match status" value="1"/>
</dbReference>
<evidence type="ECO:0000256" key="4">
    <source>
        <dbReference type="ARBA" id="ARBA00012438"/>
    </source>
</evidence>
<dbReference type="RefSeq" id="WP_264323199.1">
    <property type="nucleotide sequence ID" value="NZ_JADEXQ010000003.1"/>
</dbReference>
<comment type="subcellular location">
    <subcellularLocation>
        <location evidence="2">Cell membrane</location>
        <topology evidence="2">Multi-pass membrane protein</topology>
    </subcellularLocation>
</comment>
<evidence type="ECO:0000313" key="17">
    <source>
        <dbReference type="EMBL" id="MBE9028377.1"/>
    </source>
</evidence>
<dbReference type="SMART" id="SM00448">
    <property type="entry name" value="REC"/>
    <property type="match status" value="1"/>
</dbReference>
<keyword evidence="11 14" id="KW-0472">Membrane</keyword>
<dbReference type="InterPro" id="IPR005467">
    <property type="entry name" value="His_kinase_dom"/>
</dbReference>
<dbReference type="EC" id="2.7.13.3" evidence="4"/>
<comment type="similarity">
    <text evidence="3">In the N-terminal section; belongs to the phytochrome family.</text>
</comment>
<evidence type="ECO:0000256" key="2">
    <source>
        <dbReference type="ARBA" id="ARBA00004651"/>
    </source>
</evidence>
<dbReference type="CDD" id="cd12914">
    <property type="entry name" value="PDC1_DGC_like"/>
    <property type="match status" value="1"/>
</dbReference>
<dbReference type="CDD" id="cd16922">
    <property type="entry name" value="HATPase_EvgS-ArcB-TorS-like"/>
    <property type="match status" value="1"/>
</dbReference>
<gene>
    <name evidence="17" type="ORF">IQ266_01240</name>
</gene>
<evidence type="ECO:0000259" key="15">
    <source>
        <dbReference type="PROSITE" id="PS50109"/>
    </source>
</evidence>
<dbReference type="InterPro" id="IPR003661">
    <property type="entry name" value="HisK_dim/P_dom"/>
</dbReference>
<dbReference type="PANTHER" id="PTHR45339:SF1">
    <property type="entry name" value="HYBRID SIGNAL TRANSDUCTION HISTIDINE KINASE J"/>
    <property type="match status" value="1"/>
</dbReference>